<dbReference type="Pfam" id="PF24032">
    <property type="entry name" value="YQBQ"/>
    <property type="match status" value="1"/>
</dbReference>
<dbReference type="RefSeq" id="WP_012200961.1">
    <property type="nucleotide sequence ID" value="NC_010001.1"/>
</dbReference>
<dbReference type="OrthoDB" id="1698671at2"/>
<evidence type="ECO:0000313" key="2">
    <source>
        <dbReference type="EMBL" id="ABX43310.1"/>
    </source>
</evidence>
<organism evidence="2 3">
    <name type="scientific">Lachnoclostridium phytofermentans (strain ATCC 700394 / DSM 18823 / ISDg)</name>
    <name type="common">Clostridium phytofermentans</name>
    <dbReference type="NCBI Taxonomy" id="357809"/>
    <lineage>
        <taxon>Bacteria</taxon>
        <taxon>Bacillati</taxon>
        <taxon>Bacillota</taxon>
        <taxon>Clostridia</taxon>
        <taxon>Lachnospirales</taxon>
        <taxon>Lachnospiraceae</taxon>
    </lineage>
</organism>
<dbReference type="EMBL" id="CP000885">
    <property type="protein sequence ID" value="ABX43310.1"/>
    <property type="molecule type" value="Genomic_DNA"/>
</dbReference>
<keyword evidence="2" id="KW-0378">Hydrolase</keyword>
<dbReference type="GO" id="GO:0016787">
    <property type="term" value="F:hydrolase activity"/>
    <property type="evidence" value="ECO:0007669"/>
    <property type="project" value="UniProtKB-KW"/>
</dbReference>
<evidence type="ECO:0000259" key="1">
    <source>
        <dbReference type="Pfam" id="PF24032"/>
    </source>
</evidence>
<dbReference type="InterPro" id="IPR056937">
    <property type="entry name" value="YqbQ/XkdQ"/>
</dbReference>
<dbReference type="STRING" id="357809.Cphy_2953"/>
<proteinExistence type="predicted"/>
<dbReference type="AlphaFoldDB" id="A9KPN6"/>
<accession>A9KPN6</accession>
<feature type="domain" description="YqbQ/XkdQ" evidence="1">
    <location>
        <begin position="22"/>
        <end position="311"/>
    </location>
</feature>
<gene>
    <name evidence="2" type="ordered locus">Cphy_2953</name>
</gene>
<evidence type="ECO:0000313" key="3">
    <source>
        <dbReference type="Proteomes" id="UP000000370"/>
    </source>
</evidence>
<dbReference type="Proteomes" id="UP000000370">
    <property type="component" value="Chromosome"/>
</dbReference>
<dbReference type="KEGG" id="cpy:Cphy_2953"/>
<keyword evidence="3" id="KW-1185">Reference proteome</keyword>
<reference evidence="3" key="1">
    <citation type="submission" date="2007-11" db="EMBL/GenBank/DDBJ databases">
        <title>Complete genome sequence of Clostridium phytofermentans ISDg.</title>
        <authorList>
            <person name="Leschine S.B."/>
            <person name="Warnick T.A."/>
            <person name="Blanchard J.L."/>
            <person name="Schnell D.J."/>
            <person name="Petit E.L."/>
            <person name="LaTouf W.G."/>
            <person name="Copeland A."/>
            <person name="Lucas S."/>
            <person name="Lapidus A."/>
            <person name="Barry K."/>
            <person name="Glavina del Rio T."/>
            <person name="Dalin E."/>
            <person name="Tice H."/>
            <person name="Pitluck S."/>
            <person name="Kiss H."/>
            <person name="Brettin T."/>
            <person name="Bruce D."/>
            <person name="Detter J.C."/>
            <person name="Han C."/>
            <person name="Kuske C."/>
            <person name="Schmutz J."/>
            <person name="Larimer F."/>
            <person name="Land M."/>
            <person name="Hauser L."/>
            <person name="Kyrpides N."/>
            <person name="Kim E.A."/>
            <person name="Richardson P."/>
        </authorList>
    </citation>
    <scope>NUCLEOTIDE SEQUENCE [LARGE SCALE GENOMIC DNA]</scope>
    <source>
        <strain evidence="3">ATCC 700394 / DSM 18823 / ISDg</strain>
    </source>
</reference>
<dbReference type="eggNOG" id="COG4193">
    <property type="taxonomic scope" value="Bacteria"/>
</dbReference>
<sequence>MYQVSLIIKNKLYFPVVSGGLVWTTERKSTPGSIKLSVIKDESMKIEEGCQIALVDDELGVFYGYIFTIRETKDDLLEIIAFDQLRYLKNKDTYVYTAWSTGDLLKRIATDFKLKIGTVDDTGIKLKLAEVDTELFDMLNNSIAHTVEITKDLYVMYDDYGKLCLRKASDLILNILIDESSAEDYVFTRSIDESTYNSIKLVYENNKAGTREVYKVYDSSTIEKWGVLQYSEQIQNQNIAKDKVEKLLSMHNTPKRTLQIKNCLGDSRVRAGFSIIIPMLDTNGEKKFHPMFVESAKHTYEADAHFMDLKLTGGVINS</sequence>
<protein>
    <submittedName>
        <fullName evidence="2">Putative phage cell wall hydrolase</fullName>
    </submittedName>
</protein>
<name>A9KPN6_LACP7</name>
<dbReference type="HOGENOM" id="CLU_060297_1_0_9"/>